<keyword evidence="10" id="KW-1185">Reference proteome</keyword>
<evidence type="ECO:0000256" key="5">
    <source>
        <dbReference type="ARBA" id="ARBA00022692"/>
    </source>
</evidence>
<accession>A0A5J5HE96</accession>
<gene>
    <name evidence="9" type="ORF">F4V44_20315</name>
</gene>
<organism evidence="9 10">
    <name type="scientific">Niallia endozanthoxylica</name>
    <dbReference type="NCBI Taxonomy" id="2036016"/>
    <lineage>
        <taxon>Bacteria</taxon>
        <taxon>Bacillati</taxon>
        <taxon>Bacillota</taxon>
        <taxon>Bacilli</taxon>
        <taxon>Bacillales</taxon>
        <taxon>Bacillaceae</taxon>
        <taxon>Niallia</taxon>
    </lineage>
</organism>
<dbReference type="NCBIfam" id="TIGR00912">
    <property type="entry name" value="2A0309"/>
    <property type="match status" value="1"/>
</dbReference>
<feature type="transmembrane region" description="Helical" evidence="8">
    <location>
        <begin position="273"/>
        <end position="295"/>
    </location>
</feature>
<sequence>MKVTIPENKKIAPFLVFFTIHAMQTGIGILGFTRIIARHAGYDSWMSIILVGIIIHILMWMIYKMTAIADGDIIAVHTYIFGKKLSKMICSIFILYFCLLIVTVLRGFIEIVHVWMFPDLSIFWFSLTFFILAIYIVNGGIRTITGIAFFSVVLPFYIVITFLLTLPYASFTNLLPMFDHSLTEVLHSTRSMSLTVIGFETLLFFYPFIKSPEKSRKWAFFSNIYTTLLNLYVAIFIFAYFSENQLQKYTWPLLTIWKVIKMPFVERFEYIGIANWCLIILPNICLALWCASRLIKQIFSIRQKTSVPALAIVCLVTISLIVTGETQNMLSDLTGKIGFYINFFYLPFLFFATLLARKVKKRETPS</sequence>
<dbReference type="PANTHER" id="PTHR34975">
    <property type="entry name" value="SPORE GERMINATION PROTEIN A2"/>
    <property type="match status" value="1"/>
</dbReference>
<evidence type="ECO:0000256" key="8">
    <source>
        <dbReference type="SAM" id="Phobius"/>
    </source>
</evidence>
<keyword evidence="3" id="KW-0813">Transport</keyword>
<dbReference type="Proteomes" id="UP000326671">
    <property type="component" value="Unassembled WGS sequence"/>
</dbReference>
<comment type="subcellular location">
    <subcellularLocation>
        <location evidence="1">Membrane</location>
        <topology evidence="1">Multi-pass membrane protein</topology>
    </subcellularLocation>
</comment>
<dbReference type="Gene3D" id="1.20.1740.10">
    <property type="entry name" value="Amino acid/polyamine transporter I"/>
    <property type="match status" value="1"/>
</dbReference>
<dbReference type="GO" id="GO:0016020">
    <property type="term" value="C:membrane"/>
    <property type="evidence" value="ECO:0007669"/>
    <property type="project" value="UniProtKB-SubCell"/>
</dbReference>
<dbReference type="EMBL" id="VYKL01000035">
    <property type="protein sequence ID" value="KAA9017973.1"/>
    <property type="molecule type" value="Genomic_DNA"/>
</dbReference>
<evidence type="ECO:0000256" key="1">
    <source>
        <dbReference type="ARBA" id="ARBA00004141"/>
    </source>
</evidence>
<name>A0A5J5HE96_9BACI</name>
<proteinExistence type="inferred from homology"/>
<evidence type="ECO:0000256" key="4">
    <source>
        <dbReference type="ARBA" id="ARBA00022544"/>
    </source>
</evidence>
<evidence type="ECO:0000313" key="9">
    <source>
        <dbReference type="EMBL" id="KAA9017973.1"/>
    </source>
</evidence>
<evidence type="ECO:0000256" key="7">
    <source>
        <dbReference type="ARBA" id="ARBA00023136"/>
    </source>
</evidence>
<dbReference type="PANTHER" id="PTHR34975:SF2">
    <property type="entry name" value="SPORE GERMINATION PROTEIN A2"/>
    <property type="match status" value="1"/>
</dbReference>
<feature type="transmembrane region" description="Helical" evidence="8">
    <location>
        <begin position="307"/>
        <end position="325"/>
    </location>
</feature>
<comment type="caution">
    <text evidence="9">The sequence shown here is derived from an EMBL/GenBank/DDBJ whole genome shotgun (WGS) entry which is preliminary data.</text>
</comment>
<evidence type="ECO:0000256" key="2">
    <source>
        <dbReference type="ARBA" id="ARBA00007998"/>
    </source>
</evidence>
<feature type="transmembrane region" description="Helical" evidence="8">
    <location>
        <begin position="93"/>
        <end position="116"/>
    </location>
</feature>
<feature type="transmembrane region" description="Helical" evidence="8">
    <location>
        <begin position="122"/>
        <end position="141"/>
    </location>
</feature>
<dbReference type="InterPro" id="IPR004761">
    <property type="entry name" value="Spore_GerAB"/>
</dbReference>
<comment type="similarity">
    <text evidence="2">Belongs to the amino acid-polyamine-organocation (APC) superfamily. Spore germination protein (SGP) (TC 2.A.3.9) family.</text>
</comment>
<keyword evidence="7 8" id="KW-0472">Membrane</keyword>
<evidence type="ECO:0000256" key="6">
    <source>
        <dbReference type="ARBA" id="ARBA00022989"/>
    </source>
</evidence>
<dbReference type="OrthoDB" id="2380240at2"/>
<reference evidence="9 10" key="1">
    <citation type="submission" date="2019-09" db="EMBL/GenBank/DDBJ databases">
        <title>Whole genome sequences of isolates from the Mars Exploration Rovers.</title>
        <authorList>
            <person name="Seuylemezian A."/>
            <person name="Vaishampayan P."/>
        </authorList>
    </citation>
    <scope>NUCLEOTIDE SEQUENCE [LARGE SCALE GENOMIC DNA]</scope>
    <source>
        <strain evidence="9 10">MER_TA_151</strain>
    </source>
</reference>
<dbReference type="GO" id="GO:0009847">
    <property type="term" value="P:spore germination"/>
    <property type="evidence" value="ECO:0007669"/>
    <property type="project" value="InterPro"/>
</dbReference>
<feature type="transmembrane region" description="Helical" evidence="8">
    <location>
        <begin position="221"/>
        <end position="241"/>
    </location>
</feature>
<dbReference type="AlphaFoldDB" id="A0A5J5HE96"/>
<feature type="transmembrane region" description="Helical" evidence="8">
    <location>
        <begin position="44"/>
        <end position="63"/>
    </location>
</feature>
<feature type="transmembrane region" description="Helical" evidence="8">
    <location>
        <begin position="148"/>
        <end position="171"/>
    </location>
</feature>
<feature type="transmembrane region" description="Helical" evidence="8">
    <location>
        <begin position="337"/>
        <end position="356"/>
    </location>
</feature>
<dbReference type="RefSeq" id="WP_150441844.1">
    <property type="nucleotide sequence ID" value="NZ_VYKL01000035.1"/>
</dbReference>
<evidence type="ECO:0000256" key="3">
    <source>
        <dbReference type="ARBA" id="ARBA00022448"/>
    </source>
</evidence>
<dbReference type="Pfam" id="PF03845">
    <property type="entry name" value="Spore_permease"/>
    <property type="match status" value="1"/>
</dbReference>
<feature type="transmembrane region" description="Helical" evidence="8">
    <location>
        <begin position="12"/>
        <end position="32"/>
    </location>
</feature>
<keyword evidence="5 8" id="KW-0812">Transmembrane</keyword>
<keyword evidence="6 8" id="KW-1133">Transmembrane helix</keyword>
<feature type="transmembrane region" description="Helical" evidence="8">
    <location>
        <begin position="191"/>
        <end position="209"/>
    </location>
</feature>
<evidence type="ECO:0000313" key="10">
    <source>
        <dbReference type="Proteomes" id="UP000326671"/>
    </source>
</evidence>
<keyword evidence="4" id="KW-0309">Germination</keyword>
<protein>
    <submittedName>
        <fullName evidence="9">GerAB/ArcD/ProY family transporter</fullName>
    </submittedName>
</protein>